<evidence type="ECO:0000259" key="7">
    <source>
        <dbReference type="PROSITE" id="PS50003"/>
    </source>
</evidence>
<dbReference type="PROSITE" id="PS50003">
    <property type="entry name" value="PH_DOMAIN"/>
    <property type="match status" value="1"/>
</dbReference>
<dbReference type="InParanoid" id="D7G1Z6"/>
<dbReference type="Pfam" id="PF00069">
    <property type="entry name" value="Pkinase"/>
    <property type="match status" value="1"/>
</dbReference>
<evidence type="ECO:0000256" key="3">
    <source>
        <dbReference type="ARBA" id="ARBA00022741"/>
    </source>
</evidence>
<keyword evidence="3" id="KW-0547">Nucleotide-binding</keyword>
<dbReference type="CDD" id="cd00821">
    <property type="entry name" value="PH"/>
    <property type="match status" value="1"/>
</dbReference>
<dbReference type="SUPFAM" id="SSF50729">
    <property type="entry name" value="PH domain-like"/>
    <property type="match status" value="1"/>
</dbReference>
<dbReference type="GO" id="GO:0005952">
    <property type="term" value="C:cAMP-dependent protein kinase complex"/>
    <property type="evidence" value="ECO:0007669"/>
    <property type="project" value="TreeGrafter"/>
</dbReference>
<dbReference type="InterPro" id="IPR011993">
    <property type="entry name" value="PH-like_dom_sf"/>
</dbReference>
<feature type="domain" description="AGC-kinase C-terminal" evidence="9">
    <location>
        <begin position="669"/>
        <end position="738"/>
    </location>
</feature>
<keyword evidence="5" id="KW-0067">ATP-binding</keyword>
<evidence type="ECO:0000259" key="9">
    <source>
        <dbReference type="PROSITE" id="PS51285"/>
    </source>
</evidence>
<dbReference type="SUPFAM" id="SSF56112">
    <property type="entry name" value="Protein kinase-like (PK-like)"/>
    <property type="match status" value="1"/>
</dbReference>
<proteinExistence type="predicted"/>
<dbReference type="InterPro" id="IPR000719">
    <property type="entry name" value="Prot_kinase_dom"/>
</dbReference>
<dbReference type="GO" id="GO:0004691">
    <property type="term" value="F:cAMP-dependent protein kinase activity"/>
    <property type="evidence" value="ECO:0007669"/>
    <property type="project" value="TreeGrafter"/>
</dbReference>
<dbReference type="PANTHER" id="PTHR24353">
    <property type="entry name" value="CYCLIC NUCLEOTIDE-DEPENDENT PROTEIN KINASE"/>
    <property type="match status" value="1"/>
</dbReference>
<dbReference type="GO" id="GO:0005524">
    <property type="term" value="F:ATP binding"/>
    <property type="evidence" value="ECO:0007669"/>
    <property type="project" value="UniProtKB-KW"/>
</dbReference>
<dbReference type="PROSITE" id="PS50011">
    <property type="entry name" value="PROTEIN_KINASE_DOM"/>
    <property type="match status" value="1"/>
</dbReference>
<dbReference type="SMART" id="SM00233">
    <property type="entry name" value="PH"/>
    <property type="match status" value="1"/>
</dbReference>
<dbReference type="CDD" id="cd05123">
    <property type="entry name" value="STKc_AGC"/>
    <property type="match status" value="1"/>
</dbReference>
<dbReference type="InterPro" id="IPR011009">
    <property type="entry name" value="Kinase-like_dom_sf"/>
</dbReference>
<name>D7G1Z6_ECTSI</name>
<dbReference type="InterPro" id="IPR001849">
    <property type="entry name" value="PH_domain"/>
</dbReference>
<dbReference type="PROSITE" id="PS00108">
    <property type="entry name" value="PROTEIN_KINASE_ST"/>
    <property type="match status" value="1"/>
</dbReference>
<dbReference type="PROSITE" id="PS51285">
    <property type="entry name" value="AGC_KINASE_CTER"/>
    <property type="match status" value="1"/>
</dbReference>
<evidence type="ECO:0000256" key="4">
    <source>
        <dbReference type="ARBA" id="ARBA00022777"/>
    </source>
</evidence>
<evidence type="ECO:0000259" key="8">
    <source>
        <dbReference type="PROSITE" id="PS50011"/>
    </source>
</evidence>
<protein>
    <submittedName>
        <fullName evidence="10">AGC family protein kinase</fullName>
    </submittedName>
</protein>
<keyword evidence="2" id="KW-0808">Transferase</keyword>
<dbReference type="SMART" id="SM00220">
    <property type="entry name" value="S_TKc"/>
    <property type="match status" value="1"/>
</dbReference>
<dbReference type="AlphaFoldDB" id="D7G1Z6"/>
<feature type="compositionally biased region" description="Polar residues" evidence="6">
    <location>
        <begin position="57"/>
        <end position="94"/>
    </location>
</feature>
<feature type="compositionally biased region" description="Low complexity" evidence="6">
    <location>
        <begin position="338"/>
        <end position="358"/>
    </location>
</feature>
<dbReference type="Pfam" id="PF00169">
    <property type="entry name" value="PH"/>
    <property type="match status" value="1"/>
</dbReference>
<accession>D7G1Z6</accession>
<reference evidence="10 11" key="1">
    <citation type="journal article" date="2010" name="Nature">
        <title>The Ectocarpus genome and the independent evolution of multicellularity in brown algae.</title>
        <authorList>
            <person name="Cock J.M."/>
            <person name="Sterck L."/>
            <person name="Rouze P."/>
            <person name="Scornet D."/>
            <person name="Allen A.E."/>
            <person name="Amoutzias G."/>
            <person name="Anthouard V."/>
            <person name="Artiguenave F."/>
            <person name="Aury J.M."/>
            <person name="Badger J.H."/>
            <person name="Beszteri B."/>
            <person name="Billiau K."/>
            <person name="Bonnet E."/>
            <person name="Bothwell J.H."/>
            <person name="Bowler C."/>
            <person name="Boyen C."/>
            <person name="Brownlee C."/>
            <person name="Carrano C.J."/>
            <person name="Charrier B."/>
            <person name="Cho G.Y."/>
            <person name="Coelho S.M."/>
            <person name="Collen J."/>
            <person name="Corre E."/>
            <person name="Da Silva C."/>
            <person name="Delage L."/>
            <person name="Delaroque N."/>
            <person name="Dittami S.M."/>
            <person name="Doulbeau S."/>
            <person name="Elias M."/>
            <person name="Farnham G."/>
            <person name="Gachon C.M."/>
            <person name="Gschloessl B."/>
            <person name="Heesch S."/>
            <person name="Jabbari K."/>
            <person name="Jubin C."/>
            <person name="Kawai H."/>
            <person name="Kimura K."/>
            <person name="Kloareg B."/>
            <person name="Kupper F.C."/>
            <person name="Lang D."/>
            <person name="Le Bail A."/>
            <person name="Leblanc C."/>
            <person name="Lerouge P."/>
            <person name="Lohr M."/>
            <person name="Lopez P.J."/>
            <person name="Martens C."/>
            <person name="Maumus F."/>
            <person name="Michel G."/>
            <person name="Miranda-Saavedra D."/>
            <person name="Morales J."/>
            <person name="Moreau H."/>
            <person name="Motomura T."/>
            <person name="Nagasato C."/>
            <person name="Napoli C.A."/>
            <person name="Nelson D.R."/>
            <person name="Nyvall-Collen P."/>
            <person name="Peters A.F."/>
            <person name="Pommier C."/>
            <person name="Potin P."/>
            <person name="Poulain J."/>
            <person name="Quesneville H."/>
            <person name="Read B."/>
            <person name="Rensing S.A."/>
            <person name="Ritter A."/>
            <person name="Rousvoal S."/>
            <person name="Samanta M."/>
            <person name="Samson G."/>
            <person name="Schroeder D.C."/>
            <person name="Segurens B."/>
            <person name="Strittmatter M."/>
            <person name="Tonon T."/>
            <person name="Tregear J.W."/>
            <person name="Valentin K."/>
            <person name="von Dassow P."/>
            <person name="Yamagishi T."/>
            <person name="Van de Peer Y."/>
            <person name="Wincker P."/>
        </authorList>
    </citation>
    <scope>NUCLEOTIDE SEQUENCE [LARGE SCALE GENOMIC DNA]</scope>
    <source>
        <strain evidence="11">Ec32 / CCAP1310/4</strain>
    </source>
</reference>
<feature type="domain" description="Protein kinase" evidence="8">
    <location>
        <begin position="281"/>
        <end position="621"/>
    </location>
</feature>
<dbReference type="EMBL" id="FN649743">
    <property type="protein sequence ID" value="CBJ48722.1"/>
    <property type="molecule type" value="Genomic_DNA"/>
</dbReference>
<dbReference type="STRING" id="2880.D7G1Z6"/>
<feature type="compositionally biased region" description="Acidic residues" evidence="6">
    <location>
        <begin position="324"/>
        <end position="337"/>
    </location>
</feature>
<sequence>MELSELSMEMISMSSAANNKMADGSGGGSTAAALGHHSQSSTNMSKSISGASLSSSQATHRTQCSSGMSSVSARLGNLSSSPASPLADTTTTTSGAGAGGAPAVAAAAAGHPHPVAAAPVAGGGKTVLAGVAPSCFGKLRRRGRFSKWRESVYFELRSTALLAFTDNKPGKNTGTTAGAAGGGGGSSSSGGSFACLAAKIMHPRHSAHAGVEWGWSMDLCGAERVVELPGSTKKDTFAFAVEFPARDRKKTLVLAAPTAVDRERWMAAMDKAKRCVHAENFEPLSVIGEGHFATIDEGAEEGGGREGGGYAIGEDVDKARADEAETDAEDADTDAEAADATTKAADATTKANTIANTKPASSSKYSDRTVEDSISRSGRHGCDRYLAVKEVALHKGTSLPGVLNERQILGVLQEHPFVVTLRCAWRRGNYLYYGLDFLPGADLFELFRRNAIKMDLQSARVYGGQVALALEHLHNHGICYRDLKPENILVDAKGHLCLADMGLSKILGTGENAVRTMTVCGTRAYLAPEMVLRKPYGLSVDFWQFGCFVYELYAGHSPFWKPRSGPPGRSHDQTVALILAGEIHFPRSIGPVAKALIKDLLGKEVEARLGCRPSSPSSSSVPPPPAAPASSAAAAGAAGGSSRGPGTLAARPAAAAGGWLSVKQHGFFKDMDWEALLRGDVAAPIKPAGMGRSMVGNFAREYTRQRAGWGGDQQELRDVAEKEGLFKRELMGFDFVRG</sequence>
<organism evidence="10 11">
    <name type="scientific">Ectocarpus siliculosus</name>
    <name type="common">Brown alga</name>
    <name type="synonym">Conferva siliculosa</name>
    <dbReference type="NCBI Taxonomy" id="2880"/>
    <lineage>
        <taxon>Eukaryota</taxon>
        <taxon>Sar</taxon>
        <taxon>Stramenopiles</taxon>
        <taxon>Ochrophyta</taxon>
        <taxon>PX clade</taxon>
        <taxon>Phaeophyceae</taxon>
        <taxon>Ectocarpales</taxon>
        <taxon>Ectocarpaceae</taxon>
        <taxon>Ectocarpus</taxon>
    </lineage>
</organism>
<evidence type="ECO:0000256" key="2">
    <source>
        <dbReference type="ARBA" id="ARBA00022679"/>
    </source>
</evidence>
<dbReference type="InterPro" id="IPR045270">
    <property type="entry name" value="STKc_AGC"/>
</dbReference>
<dbReference type="InterPro" id="IPR008271">
    <property type="entry name" value="Ser/Thr_kinase_AS"/>
</dbReference>
<evidence type="ECO:0000313" key="10">
    <source>
        <dbReference type="EMBL" id="CBJ48722.1"/>
    </source>
</evidence>
<evidence type="ECO:0000256" key="1">
    <source>
        <dbReference type="ARBA" id="ARBA00022527"/>
    </source>
</evidence>
<dbReference type="Gene3D" id="2.30.29.30">
    <property type="entry name" value="Pleckstrin-homology domain (PH domain)/Phosphotyrosine-binding domain (PTB)"/>
    <property type="match status" value="1"/>
</dbReference>
<keyword evidence="11" id="KW-1185">Reference proteome</keyword>
<dbReference type="PANTHER" id="PTHR24353:SF37">
    <property type="entry name" value="CAMP-DEPENDENT PROTEIN KINASE CATALYTIC SUBUNIT PRKX"/>
    <property type="match status" value="1"/>
</dbReference>
<feature type="domain" description="PH" evidence="7">
    <location>
        <begin position="132"/>
        <end position="274"/>
    </location>
</feature>
<dbReference type="InterPro" id="IPR000961">
    <property type="entry name" value="AGC-kinase_C"/>
</dbReference>
<keyword evidence="1" id="KW-0723">Serine/threonine-protein kinase</keyword>
<dbReference type="EMBL" id="FN648663">
    <property type="protein sequence ID" value="CBJ48722.1"/>
    <property type="molecule type" value="Genomic_DNA"/>
</dbReference>
<keyword evidence="4 10" id="KW-0418">Kinase</keyword>
<dbReference type="Gene3D" id="1.10.510.10">
    <property type="entry name" value="Transferase(Phosphotransferase) domain 1"/>
    <property type="match status" value="2"/>
</dbReference>
<feature type="region of interest" description="Disordered" evidence="6">
    <location>
        <begin position="167"/>
        <end position="186"/>
    </location>
</feature>
<feature type="region of interest" description="Disordered" evidence="6">
    <location>
        <begin position="611"/>
        <end position="649"/>
    </location>
</feature>
<evidence type="ECO:0000313" key="11">
    <source>
        <dbReference type="Proteomes" id="UP000002630"/>
    </source>
</evidence>
<evidence type="ECO:0000256" key="5">
    <source>
        <dbReference type="ARBA" id="ARBA00022840"/>
    </source>
</evidence>
<feature type="region of interest" description="Disordered" evidence="6">
    <location>
        <begin position="18"/>
        <end position="100"/>
    </location>
</feature>
<evidence type="ECO:0000256" key="6">
    <source>
        <dbReference type="SAM" id="MobiDB-lite"/>
    </source>
</evidence>
<dbReference type="OrthoDB" id="199442at2759"/>
<feature type="compositionally biased region" description="Low complexity" evidence="6">
    <location>
        <begin position="45"/>
        <end position="56"/>
    </location>
</feature>
<feature type="region of interest" description="Disordered" evidence="6">
    <location>
        <begin position="321"/>
        <end position="372"/>
    </location>
</feature>
<gene>
    <name evidence="10" type="primary">PK</name>
    <name evidence="10" type="ORF">Esi_0046_0115</name>
</gene>
<dbReference type="Gene3D" id="3.30.200.20">
    <property type="entry name" value="Phosphorylase Kinase, domain 1"/>
    <property type="match status" value="2"/>
</dbReference>
<dbReference type="Proteomes" id="UP000002630">
    <property type="component" value="Linkage Group LG18"/>
</dbReference>